<protein>
    <submittedName>
        <fullName evidence="1">Uncharacterized protein</fullName>
    </submittedName>
</protein>
<name>A0AAV1S487_9ROSI</name>
<sequence>MVQRAMLGYLIICKINRPELMEVHEQSIGRETALCPFMGMDSRDWSGPWSYKTTLKCQNRLFLTQPTPQDAKDPGQKMEQVVEESYNITLKPSHGTRQKVKRVKRILDSLIYRRELSK</sequence>
<dbReference type="EMBL" id="CAWUPB010001168">
    <property type="protein sequence ID" value="CAK7345810.1"/>
    <property type="molecule type" value="Genomic_DNA"/>
</dbReference>
<proteinExistence type="predicted"/>
<dbReference type="AlphaFoldDB" id="A0AAV1S487"/>
<evidence type="ECO:0000313" key="1">
    <source>
        <dbReference type="EMBL" id="CAK7345810.1"/>
    </source>
</evidence>
<accession>A0AAV1S487</accession>
<keyword evidence="2" id="KW-1185">Reference proteome</keyword>
<organism evidence="1 2">
    <name type="scientific">Dovyalis caffra</name>
    <dbReference type="NCBI Taxonomy" id="77055"/>
    <lineage>
        <taxon>Eukaryota</taxon>
        <taxon>Viridiplantae</taxon>
        <taxon>Streptophyta</taxon>
        <taxon>Embryophyta</taxon>
        <taxon>Tracheophyta</taxon>
        <taxon>Spermatophyta</taxon>
        <taxon>Magnoliopsida</taxon>
        <taxon>eudicotyledons</taxon>
        <taxon>Gunneridae</taxon>
        <taxon>Pentapetalae</taxon>
        <taxon>rosids</taxon>
        <taxon>fabids</taxon>
        <taxon>Malpighiales</taxon>
        <taxon>Salicaceae</taxon>
        <taxon>Flacourtieae</taxon>
        <taxon>Dovyalis</taxon>
    </lineage>
</organism>
<reference evidence="1 2" key="1">
    <citation type="submission" date="2024-01" db="EMBL/GenBank/DDBJ databases">
        <authorList>
            <person name="Waweru B."/>
        </authorList>
    </citation>
    <scope>NUCLEOTIDE SEQUENCE [LARGE SCALE GENOMIC DNA]</scope>
</reference>
<dbReference type="Proteomes" id="UP001314170">
    <property type="component" value="Unassembled WGS sequence"/>
</dbReference>
<evidence type="ECO:0000313" key="2">
    <source>
        <dbReference type="Proteomes" id="UP001314170"/>
    </source>
</evidence>
<comment type="caution">
    <text evidence="1">The sequence shown here is derived from an EMBL/GenBank/DDBJ whole genome shotgun (WGS) entry which is preliminary data.</text>
</comment>
<gene>
    <name evidence="1" type="ORF">DCAF_LOCUS18472</name>
</gene>